<evidence type="ECO:0000313" key="5">
    <source>
        <dbReference type="EMBL" id="NYE69887.1"/>
    </source>
</evidence>
<feature type="domain" description="Gfo/Idh/MocA-like oxidoreductase N-terminal" evidence="3">
    <location>
        <begin position="22"/>
        <end position="139"/>
    </location>
</feature>
<dbReference type="Gene3D" id="3.30.360.10">
    <property type="entry name" value="Dihydrodipicolinate Reductase, domain 2"/>
    <property type="match status" value="1"/>
</dbReference>
<dbReference type="EMBL" id="JACCBU010000001">
    <property type="protein sequence ID" value="NYE69887.1"/>
    <property type="molecule type" value="Genomic_DNA"/>
</dbReference>
<sequence>MTGPDLAALDYAPKPERGPRLGIAVVGTGGISGMHLTAYRAAGYRVLALCDHQAEKAIARRDEFFPEADVYTDLDELLARDDIAVIDIATHVDVRPELVRRSLAAGKHVLSQKPFVRDLAEGEELIKTAEQAGRLLAVNQNGRWAPHFGFLLAAVRAGTIGRVSSADFAVYWPHDRGVQHDPVFSRMPDLILYDFGIHWFDIVAQVFADAEPRSVIARTGSVAGQVIDVPTVASVLIEFDQGQATLLFRGASHFAETGRYRIEGEAGVITHQGQSLGGTSAMVTTAEGATDVDLDGTWWSHGMHGTMAELLAAVHDGEIPSNAAGTSLPGLRLCFAAIESSHTGRPVDPRTVGALR</sequence>
<organism evidence="5 6">
    <name type="scientific">Microlunatus parietis</name>
    <dbReference type="NCBI Taxonomy" id="682979"/>
    <lineage>
        <taxon>Bacteria</taxon>
        <taxon>Bacillati</taxon>
        <taxon>Actinomycetota</taxon>
        <taxon>Actinomycetes</taxon>
        <taxon>Propionibacteriales</taxon>
        <taxon>Propionibacteriaceae</taxon>
        <taxon>Microlunatus</taxon>
    </lineage>
</organism>
<evidence type="ECO:0000259" key="4">
    <source>
        <dbReference type="Pfam" id="PF22725"/>
    </source>
</evidence>
<dbReference type="SUPFAM" id="SSF51735">
    <property type="entry name" value="NAD(P)-binding Rossmann-fold domains"/>
    <property type="match status" value="1"/>
</dbReference>
<accession>A0A7Y9L9S1</accession>
<dbReference type="PANTHER" id="PTHR43708:SF5">
    <property type="entry name" value="CONSERVED EXPRESSED OXIDOREDUCTASE (EUROFUNG)-RELATED"/>
    <property type="match status" value="1"/>
</dbReference>
<protein>
    <submittedName>
        <fullName evidence="5">Putative dehydrogenase</fullName>
    </submittedName>
</protein>
<gene>
    <name evidence="5" type="ORF">BKA15_001216</name>
</gene>
<proteinExistence type="inferred from homology"/>
<evidence type="ECO:0000313" key="6">
    <source>
        <dbReference type="Proteomes" id="UP000569914"/>
    </source>
</evidence>
<name>A0A7Y9L9S1_9ACTN</name>
<dbReference type="PANTHER" id="PTHR43708">
    <property type="entry name" value="CONSERVED EXPRESSED OXIDOREDUCTASE (EUROFUNG)"/>
    <property type="match status" value="1"/>
</dbReference>
<evidence type="ECO:0000256" key="2">
    <source>
        <dbReference type="ARBA" id="ARBA00023002"/>
    </source>
</evidence>
<keyword evidence="6" id="KW-1185">Reference proteome</keyword>
<dbReference type="InterPro" id="IPR055170">
    <property type="entry name" value="GFO_IDH_MocA-like_dom"/>
</dbReference>
<dbReference type="GO" id="GO:0016491">
    <property type="term" value="F:oxidoreductase activity"/>
    <property type="evidence" value="ECO:0007669"/>
    <property type="project" value="UniProtKB-KW"/>
</dbReference>
<reference evidence="5 6" key="1">
    <citation type="submission" date="2020-07" db="EMBL/GenBank/DDBJ databases">
        <title>Sequencing the genomes of 1000 actinobacteria strains.</title>
        <authorList>
            <person name="Klenk H.-P."/>
        </authorList>
    </citation>
    <scope>NUCLEOTIDE SEQUENCE [LARGE SCALE GENOMIC DNA]</scope>
    <source>
        <strain evidence="5 6">DSM 22083</strain>
    </source>
</reference>
<evidence type="ECO:0000259" key="3">
    <source>
        <dbReference type="Pfam" id="PF01408"/>
    </source>
</evidence>
<comment type="caution">
    <text evidence="5">The sequence shown here is derived from an EMBL/GenBank/DDBJ whole genome shotgun (WGS) entry which is preliminary data.</text>
</comment>
<dbReference type="AlphaFoldDB" id="A0A7Y9L9S1"/>
<dbReference type="Pfam" id="PF01408">
    <property type="entry name" value="GFO_IDH_MocA"/>
    <property type="match status" value="1"/>
</dbReference>
<comment type="similarity">
    <text evidence="1">Belongs to the Gfo/Idh/MocA family.</text>
</comment>
<feature type="domain" description="GFO/IDH/MocA-like oxidoreductase" evidence="4">
    <location>
        <begin position="153"/>
        <end position="269"/>
    </location>
</feature>
<dbReference type="RefSeq" id="WP_179748954.1">
    <property type="nucleotide sequence ID" value="NZ_JACCBU010000001.1"/>
</dbReference>
<evidence type="ECO:0000256" key="1">
    <source>
        <dbReference type="ARBA" id="ARBA00010928"/>
    </source>
</evidence>
<keyword evidence="2" id="KW-0560">Oxidoreductase</keyword>
<dbReference type="Gene3D" id="3.40.50.720">
    <property type="entry name" value="NAD(P)-binding Rossmann-like Domain"/>
    <property type="match status" value="1"/>
</dbReference>
<dbReference type="InterPro" id="IPR036291">
    <property type="entry name" value="NAD(P)-bd_dom_sf"/>
</dbReference>
<dbReference type="Pfam" id="PF22725">
    <property type="entry name" value="GFO_IDH_MocA_C3"/>
    <property type="match status" value="1"/>
</dbReference>
<dbReference type="SUPFAM" id="SSF55347">
    <property type="entry name" value="Glyceraldehyde-3-phosphate dehydrogenase-like, C-terminal domain"/>
    <property type="match status" value="1"/>
</dbReference>
<dbReference type="Proteomes" id="UP000569914">
    <property type="component" value="Unassembled WGS sequence"/>
</dbReference>
<dbReference type="InterPro" id="IPR000683">
    <property type="entry name" value="Gfo/Idh/MocA-like_OxRdtase_N"/>
</dbReference>
<dbReference type="GO" id="GO:0000166">
    <property type="term" value="F:nucleotide binding"/>
    <property type="evidence" value="ECO:0007669"/>
    <property type="project" value="InterPro"/>
</dbReference>
<dbReference type="InterPro" id="IPR051317">
    <property type="entry name" value="Gfo/Idh/MocA_oxidoreduct"/>
</dbReference>